<dbReference type="PROSITE" id="PS51719">
    <property type="entry name" value="G_SEPTIN"/>
    <property type="match status" value="1"/>
</dbReference>
<dbReference type="InterPro" id="IPR030379">
    <property type="entry name" value="G_SEPTIN_dom"/>
</dbReference>
<reference evidence="15" key="2">
    <citation type="submission" date="2025-09" db="UniProtKB">
        <authorList>
            <consortium name="Ensembl"/>
        </authorList>
    </citation>
    <scope>IDENTIFICATION</scope>
</reference>
<dbReference type="Gene3D" id="3.40.50.300">
    <property type="entry name" value="P-loop containing nucleotide triphosphate hydrolases"/>
    <property type="match status" value="1"/>
</dbReference>
<evidence type="ECO:0000256" key="7">
    <source>
        <dbReference type="ARBA" id="ARBA00023054"/>
    </source>
</evidence>
<evidence type="ECO:0000256" key="8">
    <source>
        <dbReference type="ARBA" id="ARBA00023134"/>
    </source>
</evidence>
<comment type="similarity">
    <text evidence="11 12">Belongs to the TRAFAC class TrmE-Era-EngA-EngB-Septin-like GTPase superfamily. Septin GTPase family.</text>
</comment>
<dbReference type="Ensembl" id="ENSSRHT00000089870.1">
    <property type="protein sequence ID" value="ENSSRHP00000087510.1"/>
    <property type="gene ID" value="ENSSRHG00000043172.1"/>
</dbReference>
<sequence length="360" mass="41466">PIIIFSHIMLFLLKYVGIVTLPNQVQQKAVKKGFVFNLMVVGESGLGKSTLVNSLFLTNLYMDRCIVLNSRTVSITKSTLDIVEEGVNLRLTVIDTPGFGDALNNHESWKAAVHYVDQEMEKYRRNEIGLNRKNITDNRVHCCLYFISPHGHGLKPIDVNFMKALDQKVNIVPVLAKADSLTPKETCNMKAKVRRRILTEIDKFKIRIFQVPECDPDNGDLFKQQTLELKRSIPLAVIGSNTVVERNGRRVRARVYPWGIVEVENPSHSDFVHLRNMLIPEEHMQDLKDVTRETHYENYRAQCIQNMTLQINGVDSASDLPVPLMPVDSETERLIWEKDEELRRMQEVLERIQEQMRHGH</sequence>
<dbReference type="InterPro" id="IPR027417">
    <property type="entry name" value="P-loop_NTPase"/>
</dbReference>
<keyword evidence="10" id="KW-0137">Centromere</keyword>
<dbReference type="CDD" id="cd01850">
    <property type="entry name" value="CDC_Septin"/>
    <property type="match status" value="1"/>
</dbReference>
<evidence type="ECO:0000256" key="9">
    <source>
        <dbReference type="ARBA" id="ARBA00023306"/>
    </source>
</evidence>
<reference evidence="15" key="1">
    <citation type="submission" date="2025-08" db="UniProtKB">
        <authorList>
            <consortium name="Ensembl"/>
        </authorList>
    </citation>
    <scope>IDENTIFICATION</scope>
</reference>
<evidence type="ECO:0000256" key="4">
    <source>
        <dbReference type="ARBA" id="ARBA00022618"/>
    </source>
</evidence>
<evidence type="ECO:0000256" key="13">
    <source>
        <dbReference type="SAM" id="SignalP"/>
    </source>
</evidence>
<dbReference type="Pfam" id="PF00735">
    <property type="entry name" value="Septin"/>
    <property type="match status" value="1"/>
</dbReference>
<evidence type="ECO:0000256" key="1">
    <source>
        <dbReference type="ARBA" id="ARBA00004214"/>
    </source>
</evidence>
<dbReference type="Proteomes" id="UP000472270">
    <property type="component" value="Unassembled WGS sequence"/>
</dbReference>
<gene>
    <name evidence="15" type="primary">LOC107713143</name>
</gene>
<keyword evidence="7" id="KW-0175">Coiled coil</keyword>
<evidence type="ECO:0000256" key="3">
    <source>
        <dbReference type="ARBA" id="ARBA00004629"/>
    </source>
</evidence>
<evidence type="ECO:0000256" key="12">
    <source>
        <dbReference type="RuleBase" id="RU004560"/>
    </source>
</evidence>
<protein>
    <recommendedName>
        <fullName evidence="11">Septin</fullName>
    </recommendedName>
</protein>
<dbReference type="PIRSF" id="PIRSF006698">
    <property type="entry name" value="Septin"/>
    <property type="match status" value="1"/>
</dbReference>
<accession>A0A673MH81</accession>
<evidence type="ECO:0000259" key="14">
    <source>
        <dbReference type="PROSITE" id="PS51719"/>
    </source>
</evidence>
<dbReference type="GO" id="GO:0000776">
    <property type="term" value="C:kinetochore"/>
    <property type="evidence" value="ECO:0007669"/>
    <property type="project" value="UniProtKB-KW"/>
</dbReference>
<evidence type="ECO:0000256" key="10">
    <source>
        <dbReference type="ARBA" id="ARBA00023328"/>
    </source>
</evidence>
<dbReference type="SUPFAM" id="SSF52540">
    <property type="entry name" value="P-loop containing nucleoside triphosphate hydrolases"/>
    <property type="match status" value="1"/>
</dbReference>
<dbReference type="PANTHER" id="PTHR18884">
    <property type="entry name" value="SEPTIN"/>
    <property type="match status" value="1"/>
</dbReference>
<feature type="chain" id="PRO_5025342810" description="Septin" evidence="13">
    <location>
        <begin position="19"/>
        <end position="360"/>
    </location>
</feature>
<evidence type="ECO:0000256" key="2">
    <source>
        <dbReference type="ARBA" id="ARBA00004626"/>
    </source>
</evidence>
<comment type="subcellular location">
    <subcellularLocation>
        <location evidence="3">Chromosome</location>
        <location evidence="3">Centromere</location>
        <location evidence="3">Kinetochore</location>
    </subcellularLocation>
    <subcellularLocation>
        <location evidence="2">Cleavage furrow</location>
    </subcellularLocation>
    <subcellularLocation>
        <location evidence="1">Midbody</location>
    </subcellularLocation>
</comment>
<feature type="signal peptide" evidence="13">
    <location>
        <begin position="1"/>
        <end position="18"/>
    </location>
</feature>
<dbReference type="FunFam" id="3.40.50.300:FF:000162">
    <property type="entry name" value="septin-7 isoform X1"/>
    <property type="match status" value="1"/>
</dbReference>
<dbReference type="GO" id="GO:0005525">
    <property type="term" value="F:GTP binding"/>
    <property type="evidence" value="ECO:0007669"/>
    <property type="project" value="UniProtKB-UniRule"/>
</dbReference>
<evidence type="ECO:0000313" key="16">
    <source>
        <dbReference type="Proteomes" id="UP000472270"/>
    </source>
</evidence>
<dbReference type="GO" id="GO:0005856">
    <property type="term" value="C:cytoskeleton"/>
    <property type="evidence" value="ECO:0007669"/>
    <property type="project" value="UniProtKB-ARBA"/>
</dbReference>
<keyword evidence="9" id="KW-0131">Cell cycle</keyword>
<keyword evidence="8 12" id="KW-0342">GTP-binding</keyword>
<evidence type="ECO:0000313" key="15">
    <source>
        <dbReference type="Ensembl" id="ENSSRHP00000087510.1"/>
    </source>
</evidence>
<feature type="domain" description="Septin-type G" evidence="14">
    <location>
        <begin position="32"/>
        <end position="306"/>
    </location>
</feature>
<organism evidence="15 16">
    <name type="scientific">Sinocyclocheilus rhinocerous</name>
    <dbReference type="NCBI Taxonomy" id="307959"/>
    <lineage>
        <taxon>Eukaryota</taxon>
        <taxon>Metazoa</taxon>
        <taxon>Chordata</taxon>
        <taxon>Craniata</taxon>
        <taxon>Vertebrata</taxon>
        <taxon>Euteleostomi</taxon>
        <taxon>Actinopterygii</taxon>
        <taxon>Neopterygii</taxon>
        <taxon>Teleostei</taxon>
        <taxon>Ostariophysi</taxon>
        <taxon>Cypriniformes</taxon>
        <taxon>Cyprinidae</taxon>
        <taxon>Cyprininae</taxon>
        <taxon>Sinocyclocheilus</taxon>
    </lineage>
</organism>
<name>A0A673MH81_9TELE</name>
<dbReference type="AlphaFoldDB" id="A0A673MH81"/>
<keyword evidence="16" id="KW-1185">Reference proteome</keyword>
<dbReference type="GO" id="GO:0051301">
    <property type="term" value="P:cell division"/>
    <property type="evidence" value="ECO:0007669"/>
    <property type="project" value="UniProtKB-KW"/>
</dbReference>
<dbReference type="GO" id="GO:0032154">
    <property type="term" value="C:cleavage furrow"/>
    <property type="evidence" value="ECO:0007669"/>
    <property type="project" value="UniProtKB-SubCell"/>
</dbReference>
<evidence type="ECO:0000256" key="6">
    <source>
        <dbReference type="ARBA" id="ARBA00022838"/>
    </source>
</evidence>
<keyword evidence="4" id="KW-0132">Cell division</keyword>
<keyword evidence="13" id="KW-0732">Signal</keyword>
<evidence type="ECO:0000256" key="11">
    <source>
        <dbReference type="PIRNR" id="PIRNR006698"/>
    </source>
</evidence>
<keyword evidence="5 12" id="KW-0547">Nucleotide-binding</keyword>
<dbReference type="InterPro" id="IPR016491">
    <property type="entry name" value="Septin"/>
</dbReference>
<keyword evidence="6" id="KW-0995">Kinetochore</keyword>
<evidence type="ECO:0000256" key="5">
    <source>
        <dbReference type="ARBA" id="ARBA00022741"/>
    </source>
</evidence>
<dbReference type="GO" id="GO:0030496">
    <property type="term" value="C:midbody"/>
    <property type="evidence" value="ECO:0007669"/>
    <property type="project" value="UniProtKB-SubCell"/>
</dbReference>
<proteinExistence type="inferred from homology"/>